<evidence type="ECO:0000313" key="3">
    <source>
        <dbReference type="EMBL" id="OMJ69801.1"/>
    </source>
</evidence>
<dbReference type="Proteomes" id="UP000187209">
    <property type="component" value="Unassembled WGS sequence"/>
</dbReference>
<feature type="transmembrane region" description="Helical" evidence="2">
    <location>
        <begin position="198"/>
        <end position="216"/>
    </location>
</feature>
<evidence type="ECO:0000313" key="4">
    <source>
        <dbReference type="Proteomes" id="UP000187209"/>
    </source>
</evidence>
<gene>
    <name evidence="3" type="ORF">SteCoe_32362</name>
</gene>
<keyword evidence="2" id="KW-0812">Transmembrane</keyword>
<feature type="coiled-coil region" evidence="1">
    <location>
        <begin position="415"/>
        <end position="498"/>
    </location>
</feature>
<organism evidence="3 4">
    <name type="scientific">Stentor coeruleus</name>
    <dbReference type="NCBI Taxonomy" id="5963"/>
    <lineage>
        <taxon>Eukaryota</taxon>
        <taxon>Sar</taxon>
        <taxon>Alveolata</taxon>
        <taxon>Ciliophora</taxon>
        <taxon>Postciliodesmatophora</taxon>
        <taxon>Heterotrichea</taxon>
        <taxon>Heterotrichida</taxon>
        <taxon>Stentoridae</taxon>
        <taxon>Stentor</taxon>
    </lineage>
</organism>
<keyword evidence="1" id="KW-0175">Coiled coil</keyword>
<accession>A0A1R2AZ47</accession>
<keyword evidence="2" id="KW-1133">Transmembrane helix</keyword>
<evidence type="ECO:0000256" key="2">
    <source>
        <dbReference type="SAM" id="Phobius"/>
    </source>
</evidence>
<dbReference type="Gene3D" id="1.20.5.340">
    <property type="match status" value="1"/>
</dbReference>
<comment type="caution">
    <text evidence="3">The sequence shown here is derived from an EMBL/GenBank/DDBJ whole genome shotgun (WGS) entry which is preliminary data.</text>
</comment>
<evidence type="ECO:0000256" key="1">
    <source>
        <dbReference type="SAM" id="Coils"/>
    </source>
</evidence>
<feature type="transmembrane region" description="Helical" evidence="2">
    <location>
        <begin position="222"/>
        <end position="242"/>
    </location>
</feature>
<name>A0A1R2AZ47_9CILI</name>
<evidence type="ECO:0008006" key="5">
    <source>
        <dbReference type="Google" id="ProtNLM"/>
    </source>
</evidence>
<protein>
    <recommendedName>
        <fullName evidence="5">Ion transport domain-containing protein</fullName>
    </recommendedName>
</protein>
<proteinExistence type="predicted"/>
<feature type="transmembrane region" description="Helical" evidence="2">
    <location>
        <begin position="262"/>
        <end position="279"/>
    </location>
</feature>
<feature type="transmembrane region" description="Helical" evidence="2">
    <location>
        <begin position="139"/>
        <end position="157"/>
    </location>
</feature>
<keyword evidence="2" id="KW-0472">Membrane</keyword>
<reference evidence="3 4" key="1">
    <citation type="submission" date="2016-11" db="EMBL/GenBank/DDBJ databases">
        <title>The macronuclear genome of Stentor coeruleus: a giant cell with tiny introns.</title>
        <authorList>
            <person name="Slabodnick M."/>
            <person name="Ruby J.G."/>
            <person name="Reiff S.B."/>
            <person name="Swart E.C."/>
            <person name="Gosai S."/>
            <person name="Prabakaran S."/>
            <person name="Witkowska E."/>
            <person name="Larue G.E."/>
            <person name="Fisher S."/>
            <person name="Freeman R.M."/>
            <person name="Gunawardena J."/>
            <person name="Chu W."/>
            <person name="Stover N.A."/>
            <person name="Gregory B.D."/>
            <person name="Nowacki M."/>
            <person name="Derisi J."/>
            <person name="Roy S.W."/>
            <person name="Marshall W.F."/>
            <person name="Sood P."/>
        </authorList>
    </citation>
    <scope>NUCLEOTIDE SEQUENCE [LARGE SCALE GENOMIC DNA]</scope>
    <source>
        <strain evidence="3">WM001</strain>
    </source>
</reference>
<dbReference type="EMBL" id="MPUH01001155">
    <property type="protein sequence ID" value="OMJ69801.1"/>
    <property type="molecule type" value="Genomic_DNA"/>
</dbReference>
<dbReference type="AlphaFoldDB" id="A0A1R2AZ47"/>
<sequence length="508" mass="58931">MCYYIEEEQNAYAFYLSFDGIKNDLPFIIKNSSSKLDYFLSQILIFHTDRVYFGNPKDELPIIEANSFSVITFQDFSSNEGEKVPLKIKEIPFLLPFGLGSNDSKELISAIISCSNTEIFRTEFVQCLINQRWEEISNYVYLYTMLLWGNLLIIYFVLASDSNFFACCAILVNIILLCWEAIQFAAEGKTYFKDSMNIFDLFRFFITAVYLLWHLFGIEYSSVTWFMITFNLIRGLTGFRAFNNTRYFIRLLQMCIVKIKDFFIIFIYATLSIGLMNSISTQQDFNYYSIWSSPFGIIVGKTDTFYENNFIQSVTFILSVTTNMIIMLNMIISILGDVFDEFQLNAEIYNYTEMAQVILETEQILSYLGSIENLRYLHICVHAYESTGNEWKGKTIDMRDYLKDEFFSKYLKPSLDENLKQISKEMNQIKTIENKIQTVSEEVKAAIEEVKAVKTIENKVEAVSEEVKAVSGEVKIGMNNLNNRVEDMEKSISNIQGSIDLLLKILNK</sequence>
<keyword evidence="4" id="KW-1185">Reference proteome</keyword>
<feature type="transmembrane region" description="Helical" evidence="2">
    <location>
        <begin position="310"/>
        <end position="335"/>
    </location>
</feature>
<feature type="transmembrane region" description="Helical" evidence="2">
    <location>
        <begin position="163"/>
        <end position="186"/>
    </location>
</feature>